<evidence type="ECO:0000256" key="2">
    <source>
        <dbReference type="ARBA" id="ARBA00023002"/>
    </source>
</evidence>
<dbReference type="Proteomes" id="UP000274097">
    <property type="component" value="Unassembled WGS sequence"/>
</dbReference>
<dbReference type="CDD" id="cd05233">
    <property type="entry name" value="SDR_c"/>
    <property type="match status" value="1"/>
</dbReference>
<evidence type="ECO:0000313" key="6">
    <source>
        <dbReference type="Proteomes" id="UP000278036"/>
    </source>
</evidence>
<protein>
    <submittedName>
        <fullName evidence="3">SDR family oxidoreductase</fullName>
    </submittedName>
</protein>
<dbReference type="SUPFAM" id="SSF51735">
    <property type="entry name" value="NAD(P)-binding Rossmann-fold domains"/>
    <property type="match status" value="1"/>
</dbReference>
<keyword evidence="2" id="KW-0560">Oxidoreductase</keyword>
<dbReference type="OrthoDB" id="9803628at2"/>
<dbReference type="InterPro" id="IPR002347">
    <property type="entry name" value="SDR_fam"/>
</dbReference>
<comment type="similarity">
    <text evidence="1">Belongs to the short-chain dehydrogenases/reductases (SDR) family.</text>
</comment>
<dbReference type="GO" id="GO:0016616">
    <property type="term" value="F:oxidoreductase activity, acting on the CH-OH group of donors, NAD or NADP as acceptor"/>
    <property type="evidence" value="ECO:0007669"/>
    <property type="project" value="TreeGrafter"/>
</dbReference>
<gene>
    <name evidence="3" type="ORF">D6Z83_08505</name>
    <name evidence="4" type="ORF">EBE87_22965</name>
</gene>
<evidence type="ECO:0000313" key="5">
    <source>
        <dbReference type="Proteomes" id="UP000274097"/>
    </source>
</evidence>
<dbReference type="AlphaFoldDB" id="A0A3A9JDJ3"/>
<evidence type="ECO:0000256" key="1">
    <source>
        <dbReference type="ARBA" id="ARBA00006484"/>
    </source>
</evidence>
<dbReference type="Proteomes" id="UP000278036">
    <property type="component" value="Unassembled WGS sequence"/>
</dbReference>
<evidence type="ECO:0000313" key="3">
    <source>
        <dbReference type="EMBL" id="RKK04602.1"/>
    </source>
</evidence>
<comment type="caution">
    <text evidence="3">The sequence shown here is derived from an EMBL/GenBank/DDBJ whole genome shotgun (WGS) entry which is preliminary data.</text>
</comment>
<dbReference type="PANTHER" id="PTHR42760:SF115">
    <property type="entry name" value="3-OXOACYL-[ACYL-CARRIER-PROTEIN] REDUCTASE FABG"/>
    <property type="match status" value="1"/>
</dbReference>
<proteinExistence type="inferred from homology"/>
<dbReference type="InParanoid" id="A0A3A9JDJ3"/>
<evidence type="ECO:0000313" key="4">
    <source>
        <dbReference type="EMBL" id="RMI17366.1"/>
    </source>
</evidence>
<dbReference type="EMBL" id="RAQU01000038">
    <property type="protein sequence ID" value="RKK04602.1"/>
    <property type="molecule type" value="Genomic_DNA"/>
</dbReference>
<dbReference type="Pfam" id="PF13561">
    <property type="entry name" value="adh_short_C2"/>
    <property type="match status" value="1"/>
</dbReference>
<dbReference type="InterPro" id="IPR036291">
    <property type="entry name" value="NAD(P)-bd_dom_sf"/>
</dbReference>
<dbReference type="RefSeq" id="WP_120637899.1">
    <property type="nucleotide sequence ID" value="NZ_RAQU01000038.1"/>
</dbReference>
<reference evidence="3 6" key="1">
    <citation type="submission" date="2018-09" db="EMBL/GenBank/DDBJ databases">
        <title>Roseomonas sp. nov., isolated from feces of Tibetan antelopes in the Qinghai-Tibet plateau, China.</title>
        <authorList>
            <person name="Tian Z."/>
        </authorList>
    </citation>
    <scope>NUCLEOTIDE SEQUENCE [LARGE SCALE GENOMIC DNA]</scope>
    <source>
        <strain evidence="4 5">Z23</strain>
        <strain evidence="3 6">Z24</strain>
    </source>
</reference>
<dbReference type="PRINTS" id="PR00081">
    <property type="entry name" value="GDHRDH"/>
</dbReference>
<dbReference type="PANTHER" id="PTHR42760">
    <property type="entry name" value="SHORT-CHAIN DEHYDROGENASES/REDUCTASES FAMILY MEMBER"/>
    <property type="match status" value="1"/>
</dbReference>
<sequence>MSTNLFTGRVAAVTGGASGIGAACCRLLAERGARVAVLDVDMARATALARELGGQAFALDVGRLEANESAAAEVEAALGPAGILVTCAGVLQRPLRPEALDEAEVERVIRVDQIGTWNSSVAFGRRMALRGRGSIVTVASIAGIRSMPLHAYSPAKAAVIEMTRCLAAEWGRSGVRVNAVSPGYTRTQGLQAEIDRGERDVSRLEETSALGRMVLPEDIAEAVCFLASDAAGAITGINLPVDAGWLVAGSWTSYGGLPAARGNAERGGT</sequence>
<dbReference type="Gene3D" id="3.40.50.720">
    <property type="entry name" value="NAD(P)-binding Rossmann-like Domain"/>
    <property type="match status" value="1"/>
</dbReference>
<dbReference type="PRINTS" id="PR00080">
    <property type="entry name" value="SDRFAMILY"/>
</dbReference>
<dbReference type="EMBL" id="RFLX01000031">
    <property type="protein sequence ID" value="RMI17366.1"/>
    <property type="molecule type" value="Genomic_DNA"/>
</dbReference>
<keyword evidence="5" id="KW-1185">Reference proteome</keyword>
<organism evidence="3 6">
    <name type="scientific">Teichococcus wenyumeiae</name>
    <dbReference type="NCBI Taxonomy" id="2478470"/>
    <lineage>
        <taxon>Bacteria</taxon>
        <taxon>Pseudomonadati</taxon>
        <taxon>Pseudomonadota</taxon>
        <taxon>Alphaproteobacteria</taxon>
        <taxon>Acetobacterales</taxon>
        <taxon>Roseomonadaceae</taxon>
        <taxon>Roseomonas</taxon>
    </lineage>
</organism>
<dbReference type="FunFam" id="3.40.50.720:FF:000084">
    <property type="entry name" value="Short-chain dehydrogenase reductase"/>
    <property type="match status" value="1"/>
</dbReference>
<name>A0A3A9JDJ3_9PROT</name>
<accession>A0A3A9JDJ3</accession>